<dbReference type="OrthoDB" id="205211at2157"/>
<sequence length="100" mass="11196">MTALLTIAWLAAAVNVALLLALGSIWLRNYRRHGASHTLGLLVFASLLLVQNGLWLYFYRLHSSYIGWFVNSGADIQVGMTLLCGLETLALIFVFRITWN</sequence>
<keyword evidence="1" id="KW-0472">Membrane</keyword>
<organism evidence="2 3">
    <name type="scientific">Natrinema halophilum</name>
    <dbReference type="NCBI Taxonomy" id="1699371"/>
    <lineage>
        <taxon>Archaea</taxon>
        <taxon>Methanobacteriati</taxon>
        <taxon>Methanobacteriota</taxon>
        <taxon>Stenosarchaea group</taxon>
        <taxon>Halobacteria</taxon>
        <taxon>Halobacteriales</taxon>
        <taxon>Natrialbaceae</taxon>
        <taxon>Natrinema</taxon>
    </lineage>
</organism>
<keyword evidence="1" id="KW-1133">Transmembrane helix</keyword>
<reference evidence="2 3" key="1">
    <citation type="submission" date="2020-07" db="EMBL/GenBank/DDBJ databases">
        <authorList>
            <person name="Cui H."/>
        </authorList>
    </citation>
    <scope>NUCLEOTIDE SEQUENCE [LARGE SCALE GENOMIC DNA]</scope>
    <source>
        <strain evidence="2 3">YPL8</strain>
    </source>
</reference>
<dbReference type="EMBL" id="CP058601">
    <property type="protein sequence ID" value="QLG50419.1"/>
    <property type="molecule type" value="Genomic_DNA"/>
</dbReference>
<dbReference type="Proteomes" id="UP000509241">
    <property type="component" value="Chromosome"/>
</dbReference>
<accession>A0A7D5KKG9</accession>
<feature type="transmembrane region" description="Helical" evidence="1">
    <location>
        <begin position="6"/>
        <end position="27"/>
    </location>
</feature>
<feature type="transmembrane region" description="Helical" evidence="1">
    <location>
        <begin position="78"/>
        <end position="99"/>
    </location>
</feature>
<evidence type="ECO:0000313" key="2">
    <source>
        <dbReference type="EMBL" id="QLG50419.1"/>
    </source>
</evidence>
<dbReference type="InterPro" id="IPR058349">
    <property type="entry name" value="DUF8036"/>
</dbReference>
<keyword evidence="1" id="KW-0812">Transmembrane</keyword>
<protein>
    <submittedName>
        <fullName evidence="2">Uncharacterized protein</fullName>
    </submittedName>
</protein>
<dbReference type="KEGG" id="haly:HYG82_16980"/>
<proteinExistence type="predicted"/>
<dbReference type="Pfam" id="PF26119">
    <property type="entry name" value="DUF8036"/>
    <property type="match status" value="1"/>
</dbReference>
<dbReference type="GeneID" id="56035021"/>
<feature type="transmembrane region" description="Helical" evidence="1">
    <location>
        <begin position="39"/>
        <end position="58"/>
    </location>
</feature>
<evidence type="ECO:0000313" key="3">
    <source>
        <dbReference type="Proteomes" id="UP000509241"/>
    </source>
</evidence>
<evidence type="ECO:0000256" key="1">
    <source>
        <dbReference type="SAM" id="Phobius"/>
    </source>
</evidence>
<dbReference type="RefSeq" id="WP_179262901.1">
    <property type="nucleotide sequence ID" value="NZ_CP058601.1"/>
</dbReference>
<gene>
    <name evidence="2" type="ORF">HYG82_16980</name>
</gene>
<dbReference type="AlphaFoldDB" id="A0A7D5KKG9"/>
<keyword evidence="3" id="KW-1185">Reference proteome</keyword>
<name>A0A7D5KKG9_9EURY</name>